<keyword evidence="3" id="KW-1185">Reference proteome</keyword>
<feature type="region of interest" description="Disordered" evidence="1">
    <location>
        <begin position="44"/>
        <end position="86"/>
    </location>
</feature>
<sequence>MGCPFESGGFGYELTWRGEGEHGGSFLLGLSAADSTMNNPGTSYDVNRSGVTGARSGFGRGLVGGQSDPGRPETNGTQASDSGRHPTLVAVTWRRAAIAADT</sequence>
<evidence type="ECO:0000313" key="2">
    <source>
        <dbReference type="EMBL" id="UQX88707.1"/>
    </source>
</evidence>
<proteinExistence type="predicted"/>
<organism evidence="2 3">
    <name type="scientific">Jatrophihabitans telluris</name>
    <dbReference type="NCBI Taxonomy" id="2038343"/>
    <lineage>
        <taxon>Bacteria</taxon>
        <taxon>Bacillati</taxon>
        <taxon>Actinomycetota</taxon>
        <taxon>Actinomycetes</taxon>
        <taxon>Jatrophihabitantales</taxon>
        <taxon>Jatrophihabitantaceae</taxon>
        <taxon>Jatrophihabitans</taxon>
    </lineage>
</organism>
<evidence type="ECO:0000313" key="3">
    <source>
        <dbReference type="Proteomes" id="UP001056336"/>
    </source>
</evidence>
<accession>A0ABY4R051</accession>
<gene>
    <name evidence="2" type="ORF">M6D93_01585</name>
</gene>
<reference evidence="2" key="2">
    <citation type="submission" date="2022-05" db="EMBL/GenBank/DDBJ databases">
        <authorList>
            <person name="Kim J.-S."/>
            <person name="Lee K."/>
            <person name="Suh M."/>
            <person name="Eom M."/>
            <person name="Kim J.-S."/>
            <person name="Kim D.-S."/>
            <person name="Ko S.-H."/>
            <person name="Shin Y."/>
            <person name="Lee J.-S."/>
        </authorList>
    </citation>
    <scope>NUCLEOTIDE SEQUENCE</scope>
    <source>
        <strain evidence="2">N237</strain>
    </source>
</reference>
<dbReference type="Proteomes" id="UP001056336">
    <property type="component" value="Chromosome"/>
</dbReference>
<protein>
    <submittedName>
        <fullName evidence="2">Uncharacterized protein</fullName>
    </submittedName>
</protein>
<dbReference type="RefSeq" id="WP_249772418.1">
    <property type="nucleotide sequence ID" value="NZ_CP097332.1"/>
</dbReference>
<evidence type="ECO:0000256" key="1">
    <source>
        <dbReference type="SAM" id="MobiDB-lite"/>
    </source>
</evidence>
<reference evidence="2" key="1">
    <citation type="journal article" date="2018" name="Int. J. Syst. Evol. Microbiol.">
        <title>Jatrophihabitans telluris sp. nov., isolated from sediment soil of lava forest wetlands and the emended description of the genus Jatrophihabitans.</title>
        <authorList>
            <person name="Lee K.C."/>
            <person name="Suh M.K."/>
            <person name="Eom M.K."/>
            <person name="Kim K.K."/>
            <person name="Kim J.S."/>
            <person name="Kim D.S."/>
            <person name="Ko S.H."/>
            <person name="Shin Y.K."/>
            <person name="Lee J.S."/>
        </authorList>
    </citation>
    <scope>NUCLEOTIDE SEQUENCE</scope>
    <source>
        <strain evidence="2">N237</strain>
    </source>
</reference>
<name>A0ABY4R051_9ACTN</name>
<dbReference type="EMBL" id="CP097332">
    <property type="protein sequence ID" value="UQX88707.1"/>
    <property type="molecule type" value="Genomic_DNA"/>
</dbReference>